<dbReference type="Gene3D" id="4.10.60.10">
    <property type="entry name" value="Zinc finger, CCHC-type"/>
    <property type="match status" value="1"/>
</dbReference>
<dbReference type="Pfam" id="PF00098">
    <property type="entry name" value="zf-CCHC"/>
    <property type="match status" value="1"/>
</dbReference>
<dbReference type="RefSeq" id="XP_022342549.1">
    <property type="nucleotide sequence ID" value="XM_022486841.1"/>
</dbReference>
<dbReference type="PROSITE" id="PS50158">
    <property type="entry name" value="ZF_CCHC"/>
    <property type="match status" value="1"/>
</dbReference>
<dbReference type="SMART" id="SM00343">
    <property type="entry name" value="ZnF_C2HC"/>
    <property type="match status" value="1"/>
</dbReference>
<dbReference type="InterPro" id="IPR036875">
    <property type="entry name" value="Znf_CCHC_sf"/>
</dbReference>
<evidence type="ECO:0000313" key="4">
    <source>
        <dbReference type="RefSeq" id="XP_022342549.1"/>
    </source>
</evidence>
<protein>
    <submittedName>
        <fullName evidence="4">Uncharacterized protein LOC111136182</fullName>
    </submittedName>
</protein>
<sequence>MDADNMEMLQTAVATEVNRQQKELLNSLQTMMDSKLSMFQQNIVQISNSQINKIEENLNEHYSFRKKGNENQFKHQARVLTKLKEARDHLDSSSIADESVESAKASINEGMELVKNRQKLIKLADSSQLGWKVVKEYESNPIAEDSDDEKKIYRAQMRAERKAKESNTSRGYRKSYRFTPYFKKPEATRMETDEKEQSYRPGRCFDCGARGHWSRDCPKKEENKA</sequence>
<dbReference type="GeneID" id="111136182"/>
<reference evidence="4" key="2">
    <citation type="submission" date="2025-08" db="UniProtKB">
        <authorList>
            <consortium name="RefSeq"/>
        </authorList>
    </citation>
    <scope>IDENTIFICATION</scope>
    <source>
        <tissue evidence="4">Whole sample</tissue>
    </source>
</reference>
<keyword evidence="1" id="KW-0479">Metal-binding</keyword>
<dbReference type="Proteomes" id="UP000694844">
    <property type="component" value="Chromosome 1"/>
</dbReference>
<dbReference type="GO" id="GO:0003676">
    <property type="term" value="F:nucleic acid binding"/>
    <property type="evidence" value="ECO:0007669"/>
    <property type="project" value="InterPro"/>
</dbReference>
<dbReference type="AlphaFoldDB" id="A0A8B8ERH1"/>
<dbReference type="OrthoDB" id="6153280at2759"/>
<organism evidence="3 4">
    <name type="scientific">Crassostrea virginica</name>
    <name type="common">Eastern oyster</name>
    <dbReference type="NCBI Taxonomy" id="6565"/>
    <lineage>
        <taxon>Eukaryota</taxon>
        <taxon>Metazoa</taxon>
        <taxon>Spiralia</taxon>
        <taxon>Lophotrochozoa</taxon>
        <taxon>Mollusca</taxon>
        <taxon>Bivalvia</taxon>
        <taxon>Autobranchia</taxon>
        <taxon>Pteriomorphia</taxon>
        <taxon>Ostreida</taxon>
        <taxon>Ostreoidea</taxon>
        <taxon>Ostreidae</taxon>
        <taxon>Crassostrea</taxon>
    </lineage>
</organism>
<reference evidence="3" key="1">
    <citation type="submission" date="2024-06" db="UniProtKB">
        <authorList>
            <consortium name="RefSeq"/>
        </authorList>
    </citation>
    <scope>NUCLEOTIDE SEQUENCE [LARGE SCALE GENOMIC DNA]</scope>
</reference>
<dbReference type="GO" id="GO:0008270">
    <property type="term" value="F:zinc ion binding"/>
    <property type="evidence" value="ECO:0007669"/>
    <property type="project" value="UniProtKB-KW"/>
</dbReference>
<evidence type="ECO:0000256" key="1">
    <source>
        <dbReference type="PROSITE-ProRule" id="PRU00047"/>
    </source>
</evidence>
<name>A0A8B8ERH1_CRAVI</name>
<dbReference type="KEGG" id="cvn:111136182"/>
<gene>
    <name evidence="4" type="primary">LOC111136182</name>
</gene>
<keyword evidence="1" id="KW-0863">Zinc-finger</keyword>
<dbReference type="SUPFAM" id="SSF57756">
    <property type="entry name" value="Retrovirus zinc finger-like domains"/>
    <property type="match status" value="1"/>
</dbReference>
<keyword evidence="1" id="KW-0862">Zinc</keyword>
<accession>A0A8B8ERH1</accession>
<keyword evidence="3" id="KW-1185">Reference proteome</keyword>
<feature type="domain" description="CCHC-type" evidence="2">
    <location>
        <begin position="203"/>
        <end position="219"/>
    </location>
</feature>
<dbReference type="InterPro" id="IPR001878">
    <property type="entry name" value="Znf_CCHC"/>
</dbReference>
<evidence type="ECO:0000259" key="2">
    <source>
        <dbReference type="PROSITE" id="PS50158"/>
    </source>
</evidence>
<proteinExistence type="predicted"/>
<evidence type="ECO:0000313" key="3">
    <source>
        <dbReference type="Proteomes" id="UP000694844"/>
    </source>
</evidence>